<comment type="caution">
    <text evidence="1">The sequence shown here is derived from an EMBL/GenBank/DDBJ whole genome shotgun (WGS) entry which is preliminary data.</text>
</comment>
<keyword evidence="2" id="KW-1185">Reference proteome</keyword>
<sequence length="389" mass="45314">SYNWNYIDSFIAGHHDDFNEVLHFWRARFVLIPVEIPRHGRQTLRTLSEDSEEEIRLEGIRKLTQMWQRYRYIPPEERRFQARSNNSKDPNPLAIEYQTRDPSVVVAAGPELLFEGDNTALSTQLFSEVEPYHTSNIDLDKLAKDLQSPNGIKVADRRWHLILHYNCFVGSDLTTWLLEHFTDIATREEAVDIGNKLMEKGLFTHVRKQHAFRDGQFFFQIADKYRSPRADSRSSTWFGSRRIDKSVPSTPLHELKRPPSEEKSRSRPSTGTESTDSGNKTPTKDTTRRKVTLSRVMRYDVDHRRRSYRPEIINLHYDRLHNPDNCYHIRIDWMNVTAKLIEDAIVSWATSVERYGLKLVEVPIAEASTISAAHPFRAPYLIKLAESPP</sequence>
<accession>A0ACC3DFN7</accession>
<dbReference type="EMBL" id="JAWDJW010005378">
    <property type="protein sequence ID" value="KAK3068060.1"/>
    <property type="molecule type" value="Genomic_DNA"/>
</dbReference>
<dbReference type="Proteomes" id="UP001186974">
    <property type="component" value="Unassembled WGS sequence"/>
</dbReference>
<evidence type="ECO:0000313" key="2">
    <source>
        <dbReference type="Proteomes" id="UP001186974"/>
    </source>
</evidence>
<reference evidence="1" key="1">
    <citation type="submission" date="2024-09" db="EMBL/GenBank/DDBJ databases">
        <title>Black Yeasts Isolated from many extreme environments.</title>
        <authorList>
            <person name="Coleine C."/>
            <person name="Stajich J.E."/>
            <person name="Selbmann L."/>
        </authorList>
    </citation>
    <scope>NUCLEOTIDE SEQUENCE</scope>
    <source>
        <strain evidence="1">CCFEE 5737</strain>
    </source>
</reference>
<feature type="non-terminal residue" evidence="1">
    <location>
        <position position="1"/>
    </location>
</feature>
<protein>
    <submittedName>
        <fullName evidence="1">Uncharacterized protein</fullName>
    </submittedName>
</protein>
<proteinExistence type="predicted"/>
<organism evidence="1 2">
    <name type="scientific">Coniosporium uncinatum</name>
    <dbReference type="NCBI Taxonomy" id="93489"/>
    <lineage>
        <taxon>Eukaryota</taxon>
        <taxon>Fungi</taxon>
        <taxon>Dikarya</taxon>
        <taxon>Ascomycota</taxon>
        <taxon>Pezizomycotina</taxon>
        <taxon>Dothideomycetes</taxon>
        <taxon>Dothideomycetes incertae sedis</taxon>
        <taxon>Coniosporium</taxon>
    </lineage>
</organism>
<gene>
    <name evidence="1" type="ORF">LTS18_000826</name>
</gene>
<feature type="non-terminal residue" evidence="1">
    <location>
        <position position="389"/>
    </location>
</feature>
<evidence type="ECO:0000313" key="1">
    <source>
        <dbReference type="EMBL" id="KAK3068060.1"/>
    </source>
</evidence>
<name>A0ACC3DFN7_9PEZI</name>